<proteinExistence type="inferred from homology"/>
<reference evidence="4 5" key="1">
    <citation type="submission" date="2018-10" db="EMBL/GenBank/DDBJ databases">
        <title>Genomic Encyclopedia of Type Strains, Phase IV (KMG-IV): sequencing the most valuable type-strain genomes for metagenomic binning, comparative biology and taxonomic classification.</title>
        <authorList>
            <person name="Goeker M."/>
        </authorList>
    </citation>
    <scope>NUCLEOTIDE SEQUENCE [LARGE SCALE GENOMIC DNA]</scope>
    <source>
        <strain evidence="4 5">DSM 12769</strain>
    </source>
</reference>
<organism evidence="4 5">
    <name type="scientific">Alkalispirillum mobile</name>
    <dbReference type="NCBI Taxonomy" id="85925"/>
    <lineage>
        <taxon>Bacteria</taxon>
        <taxon>Pseudomonadati</taxon>
        <taxon>Pseudomonadota</taxon>
        <taxon>Gammaproteobacteria</taxon>
        <taxon>Chromatiales</taxon>
        <taxon>Ectothiorhodospiraceae</taxon>
        <taxon>Alkalispirillum</taxon>
    </lineage>
</organism>
<feature type="domain" description="Thiamine-binding protein" evidence="3">
    <location>
        <begin position="5"/>
        <end position="95"/>
    </location>
</feature>
<name>A0A498CD48_9GAMM</name>
<evidence type="ECO:0000256" key="2">
    <source>
        <dbReference type="SAM" id="MobiDB-lite"/>
    </source>
</evidence>
<comment type="caution">
    <text evidence="4">The sequence shown here is derived from an EMBL/GenBank/DDBJ whole genome shotgun (WGS) entry which is preliminary data.</text>
</comment>
<sequence>MKVSVDLCVVPLGAGVSLGEYIAACERVLKEAGLAHELHPYGTNVEGDWDEVFAAVRRCHEVVHDMGAPRIFTTLKVGTRTDREQSMKDKVDSVRQHLGEA</sequence>
<evidence type="ECO:0000259" key="3">
    <source>
        <dbReference type="Pfam" id="PF01910"/>
    </source>
</evidence>
<dbReference type="Pfam" id="PF01910">
    <property type="entry name" value="Thiamine_BP"/>
    <property type="match status" value="1"/>
</dbReference>
<protein>
    <submittedName>
        <fullName evidence="4">Uncharacterized protein (TIGR00106 family)</fullName>
    </submittedName>
</protein>
<dbReference type="Gene3D" id="3.30.70.930">
    <property type="match status" value="1"/>
</dbReference>
<dbReference type="RefSeq" id="WP_121440660.1">
    <property type="nucleotide sequence ID" value="NZ_RCDA01000001.1"/>
</dbReference>
<dbReference type="EMBL" id="RCDA01000001">
    <property type="protein sequence ID" value="RLK50151.1"/>
    <property type="molecule type" value="Genomic_DNA"/>
</dbReference>
<comment type="similarity">
    <text evidence="1">Belongs to the UPF0045 family.</text>
</comment>
<dbReference type="GO" id="GO:0005829">
    <property type="term" value="C:cytosol"/>
    <property type="evidence" value="ECO:0007669"/>
    <property type="project" value="TreeGrafter"/>
</dbReference>
<accession>A0A498CD48</accession>
<dbReference type="InterPro" id="IPR029756">
    <property type="entry name" value="MTH1187/YkoF-like"/>
</dbReference>
<evidence type="ECO:0000313" key="5">
    <source>
        <dbReference type="Proteomes" id="UP000275461"/>
    </source>
</evidence>
<feature type="region of interest" description="Disordered" evidence="2">
    <location>
        <begin position="82"/>
        <end position="101"/>
    </location>
</feature>
<gene>
    <name evidence="4" type="ORF">DFR31_0040</name>
</gene>
<evidence type="ECO:0000256" key="1">
    <source>
        <dbReference type="ARBA" id="ARBA00010272"/>
    </source>
</evidence>
<dbReference type="AlphaFoldDB" id="A0A498CD48"/>
<dbReference type="OrthoDB" id="9793516at2"/>
<keyword evidence="5" id="KW-1185">Reference proteome</keyword>
<dbReference type="InterPro" id="IPR051614">
    <property type="entry name" value="UPF0045_domain"/>
</dbReference>
<dbReference type="PANTHER" id="PTHR33777:SF1">
    <property type="entry name" value="UPF0045 PROTEIN ECM15"/>
    <property type="match status" value="1"/>
</dbReference>
<dbReference type="Proteomes" id="UP000275461">
    <property type="component" value="Unassembled WGS sequence"/>
</dbReference>
<dbReference type="InterPro" id="IPR002767">
    <property type="entry name" value="Thiamine_BP"/>
</dbReference>
<dbReference type="SUPFAM" id="SSF89957">
    <property type="entry name" value="MTH1187/YkoF-like"/>
    <property type="match status" value="1"/>
</dbReference>
<dbReference type="PANTHER" id="PTHR33777">
    <property type="entry name" value="UPF0045 PROTEIN ECM15"/>
    <property type="match status" value="1"/>
</dbReference>
<dbReference type="NCBIfam" id="TIGR00106">
    <property type="entry name" value="MTH1187 family thiamine-binding protein"/>
    <property type="match status" value="1"/>
</dbReference>
<evidence type="ECO:0000313" key="4">
    <source>
        <dbReference type="EMBL" id="RLK50151.1"/>
    </source>
</evidence>